<protein>
    <submittedName>
        <fullName evidence="1">Uncharacterized protein</fullName>
    </submittedName>
</protein>
<feature type="non-terminal residue" evidence="1">
    <location>
        <position position="1"/>
    </location>
</feature>
<name>A0A7Y1A741_PSEVE</name>
<dbReference type="EMBL" id="JAAQWG010000026">
    <property type="protein sequence ID" value="NMY10347.1"/>
    <property type="molecule type" value="Genomic_DNA"/>
</dbReference>
<dbReference type="RefSeq" id="WP_169884656.1">
    <property type="nucleotide sequence ID" value="NZ_JAAQWG010000026.1"/>
</dbReference>
<evidence type="ECO:0000313" key="1">
    <source>
        <dbReference type="EMBL" id="NMY10347.1"/>
    </source>
</evidence>
<accession>A0A7Y1A741</accession>
<organism evidence="1 2">
    <name type="scientific">Pseudomonas veronii</name>
    <dbReference type="NCBI Taxonomy" id="76761"/>
    <lineage>
        <taxon>Bacteria</taxon>
        <taxon>Pseudomonadati</taxon>
        <taxon>Pseudomonadota</taxon>
        <taxon>Gammaproteobacteria</taxon>
        <taxon>Pseudomonadales</taxon>
        <taxon>Pseudomonadaceae</taxon>
        <taxon>Pseudomonas</taxon>
    </lineage>
</organism>
<reference evidence="1 2" key="1">
    <citation type="journal article" date="2020" name="Front. Microbiol.">
        <title>Genetic Organization of the aprX-lipA2 Operon Affects the Proteolytic Potential of Pseudomonas Species in Milk.</title>
        <authorList>
            <person name="Maier C."/>
            <person name="Huptas C."/>
            <person name="von Neubeck M."/>
            <person name="Scherer S."/>
            <person name="Wenning M."/>
            <person name="Lucking G."/>
        </authorList>
    </citation>
    <scope>NUCLEOTIDE SEQUENCE [LARGE SCALE GENOMIC DNA]</scope>
    <source>
        <strain evidence="1 2">DSM 16272</strain>
    </source>
</reference>
<dbReference type="Proteomes" id="UP000537729">
    <property type="component" value="Unassembled WGS sequence"/>
</dbReference>
<evidence type="ECO:0000313" key="2">
    <source>
        <dbReference type="Proteomes" id="UP000537729"/>
    </source>
</evidence>
<sequence>VTPLDDGNSRYRLALKAPDGLNLTWHLRTELDAGPLALLKLRDFRLPQQIFLNEGAAEEPYAQNGSFELR</sequence>
<comment type="caution">
    <text evidence="1">The sequence shown here is derived from an EMBL/GenBank/DDBJ whole genome shotgun (WGS) entry which is preliminary data.</text>
</comment>
<proteinExistence type="predicted"/>
<gene>
    <name evidence="1" type="ORF">HBO38_18085</name>
</gene>
<dbReference type="AlphaFoldDB" id="A0A7Y1A741"/>